<organism evidence="2">
    <name type="scientific">Arundo donax</name>
    <name type="common">Giant reed</name>
    <name type="synonym">Donax arundinaceus</name>
    <dbReference type="NCBI Taxonomy" id="35708"/>
    <lineage>
        <taxon>Eukaryota</taxon>
        <taxon>Viridiplantae</taxon>
        <taxon>Streptophyta</taxon>
        <taxon>Embryophyta</taxon>
        <taxon>Tracheophyta</taxon>
        <taxon>Spermatophyta</taxon>
        <taxon>Magnoliopsida</taxon>
        <taxon>Liliopsida</taxon>
        <taxon>Poales</taxon>
        <taxon>Poaceae</taxon>
        <taxon>PACMAD clade</taxon>
        <taxon>Arundinoideae</taxon>
        <taxon>Arundineae</taxon>
        <taxon>Arundo</taxon>
    </lineage>
</organism>
<evidence type="ECO:0000256" key="1">
    <source>
        <dbReference type="SAM" id="SignalP"/>
    </source>
</evidence>
<dbReference type="EMBL" id="GBRH01231612">
    <property type="protein sequence ID" value="JAD66283.1"/>
    <property type="molecule type" value="Transcribed_RNA"/>
</dbReference>
<reference evidence="2" key="1">
    <citation type="submission" date="2014-09" db="EMBL/GenBank/DDBJ databases">
        <authorList>
            <person name="Magalhaes I.L.F."/>
            <person name="Oliveira U."/>
            <person name="Santos F.R."/>
            <person name="Vidigal T.H.D.A."/>
            <person name="Brescovit A.D."/>
            <person name="Santos A.J."/>
        </authorList>
    </citation>
    <scope>NUCLEOTIDE SEQUENCE</scope>
    <source>
        <tissue evidence="2">Shoot tissue taken approximately 20 cm above the soil surface</tissue>
    </source>
</reference>
<evidence type="ECO:0000313" key="2">
    <source>
        <dbReference type="EMBL" id="JAD66283.1"/>
    </source>
</evidence>
<feature type="signal peptide" evidence="1">
    <location>
        <begin position="1"/>
        <end position="16"/>
    </location>
</feature>
<sequence length="45" mass="4816">MLSTLFLFGLCQITGGGGPGGPWNTLSPAHQPFTVKKKKNFHEGD</sequence>
<reference evidence="2" key="2">
    <citation type="journal article" date="2015" name="Data Brief">
        <title>Shoot transcriptome of the giant reed, Arundo donax.</title>
        <authorList>
            <person name="Barrero R.A."/>
            <person name="Guerrero F.D."/>
            <person name="Moolhuijzen P."/>
            <person name="Goolsby J.A."/>
            <person name="Tidwell J."/>
            <person name="Bellgard S.E."/>
            <person name="Bellgard M.I."/>
        </authorList>
    </citation>
    <scope>NUCLEOTIDE SEQUENCE</scope>
    <source>
        <tissue evidence="2">Shoot tissue taken approximately 20 cm above the soil surface</tissue>
    </source>
</reference>
<feature type="chain" id="PRO_5002045888" evidence="1">
    <location>
        <begin position="17"/>
        <end position="45"/>
    </location>
</feature>
<accession>A0A0A9BVQ0</accession>
<proteinExistence type="predicted"/>
<keyword evidence="1" id="KW-0732">Signal</keyword>
<protein>
    <submittedName>
        <fullName evidence="2">Uncharacterized protein</fullName>
    </submittedName>
</protein>
<name>A0A0A9BVQ0_ARUDO</name>
<dbReference type="AlphaFoldDB" id="A0A0A9BVQ0"/>